<feature type="transmembrane region" description="Helical" evidence="5">
    <location>
        <begin position="344"/>
        <end position="361"/>
    </location>
</feature>
<feature type="transmembrane region" description="Helical" evidence="5">
    <location>
        <begin position="131"/>
        <end position="149"/>
    </location>
</feature>
<proteinExistence type="predicted"/>
<evidence type="ECO:0000313" key="8">
    <source>
        <dbReference type="Proteomes" id="UP000501346"/>
    </source>
</evidence>
<dbReference type="Proteomes" id="UP000501346">
    <property type="component" value="Chromosome SeII-SeIV"/>
</dbReference>
<feature type="transmembrane region" description="Helical" evidence="5">
    <location>
        <begin position="155"/>
        <end position="177"/>
    </location>
</feature>
<keyword evidence="2 5" id="KW-0812">Transmembrane</keyword>
<feature type="transmembrane region" description="Helical" evidence="5">
    <location>
        <begin position="255"/>
        <end position="279"/>
    </location>
</feature>
<dbReference type="SUPFAM" id="SSF103481">
    <property type="entry name" value="Multidrug resistance efflux transporter EmrE"/>
    <property type="match status" value="1"/>
</dbReference>
<feature type="transmembrane region" description="Helical" evidence="5">
    <location>
        <begin position="189"/>
        <end position="207"/>
    </location>
</feature>
<dbReference type="InterPro" id="IPR000620">
    <property type="entry name" value="EamA_dom"/>
</dbReference>
<evidence type="ECO:0000256" key="3">
    <source>
        <dbReference type="ARBA" id="ARBA00022989"/>
    </source>
</evidence>
<comment type="subcellular location">
    <subcellularLocation>
        <location evidence="1">Membrane</location>
        <topology evidence="1">Multi-pass membrane protein</topology>
    </subcellularLocation>
</comment>
<feature type="transmembrane region" description="Helical" evidence="5">
    <location>
        <begin position="318"/>
        <end position="338"/>
    </location>
</feature>
<dbReference type="GO" id="GO:0000329">
    <property type="term" value="C:fungal-type vacuole membrane"/>
    <property type="evidence" value="ECO:0007669"/>
    <property type="project" value="TreeGrafter"/>
</dbReference>
<evidence type="ECO:0000256" key="2">
    <source>
        <dbReference type="ARBA" id="ARBA00022692"/>
    </source>
</evidence>
<dbReference type="PANTHER" id="PTHR23051:SF0">
    <property type="entry name" value="SOLUTE CARRIER FAMILY 35 MEMBER F5"/>
    <property type="match status" value="1"/>
</dbReference>
<reference evidence="7 8" key="1">
    <citation type="journal article" date="2019" name="BMC Genomics">
        <title>Chromosome level assembly and comparative genome analysis confirm lager-brewing yeasts originated from a single hybridization.</title>
        <authorList>
            <person name="Salazar A.N."/>
            <person name="Gorter de Vries A.R."/>
            <person name="van den Broek M."/>
            <person name="Brouwers N."/>
            <person name="de la Torre Cortes P."/>
            <person name="Kuijpers N.G.A."/>
            <person name="Daran J.G."/>
            <person name="Abeel T."/>
        </authorList>
    </citation>
    <scope>NUCLEOTIDE SEQUENCE [LARGE SCALE GENOMIC DNA]</scope>
    <source>
        <strain evidence="7 8">CBS 1483</strain>
    </source>
</reference>
<sequence length="386" mass="43402">MCKRIGGANQGLRRMIIRVGVDVDYMVGVLMLAVVVVFWVGASCLTNELLETNAYNKPFFITYLNISSFALYLVPDLWKRIRSKRKALQDQRDQILPVYTHESLPEFLPLVTAASSSLSSPSTEDKATKDTIRLSLLFCVLWFVANLAGNSALSYTTVASSTILSSTSSFFTLFLAVSLQLESFSKKKLSGLFVSLFGIILIVVQSSKERDSVSASSFFIGNTLALLGSFGYSVYTTLLKYEVSSKGLQLDIKLFLGYVGIFTFLLFWPILIILDLSHWETFELPNNSHTFFLVLLNCIIIFVSDYFWCKAVILTSPLVVTIGLTFTIPLAMLADYLWRNASFTSWYIVGVFFIFVSFFLVHDQEESTTENNHSTIEKQQNSRHTA</sequence>
<evidence type="ECO:0000256" key="5">
    <source>
        <dbReference type="SAM" id="Phobius"/>
    </source>
</evidence>
<keyword evidence="4 5" id="KW-0472">Membrane</keyword>
<protein>
    <submittedName>
        <fullName evidence="7">Thiamine-repressible mitochondrial transport protein thi74</fullName>
    </submittedName>
</protein>
<evidence type="ECO:0000256" key="4">
    <source>
        <dbReference type="ARBA" id="ARBA00023136"/>
    </source>
</evidence>
<evidence type="ECO:0000256" key="1">
    <source>
        <dbReference type="ARBA" id="ARBA00004141"/>
    </source>
</evidence>
<dbReference type="Pfam" id="PF00892">
    <property type="entry name" value="EamA"/>
    <property type="match status" value="1"/>
</dbReference>
<feature type="transmembrane region" description="Helical" evidence="5">
    <location>
        <begin position="21"/>
        <end position="40"/>
    </location>
</feature>
<dbReference type="AlphaFoldDB" id="A0A6C1E482"/>
<evidence type="ECO:0000313" key="7">
    <source>
        <dbReference type="EMBL" id="QID83750.1"/>
    </source>
</evidence>
<dbReference type="EMBL" id="CP048999">
    <property type="protein sequence ID" value="QID83750.1"/>
    <property type="molecule type" value="Genomic_DNA"/>
</dbReference>
<name>A0A6C1E482_SACPS</name>
<organism evidence="7 8">
    <name type="scientific">Saccharomyces pastorianus</name>
    <name type="common">Lager yeast</name>
    <name type="synonym">Saccharomyces cerevisiae x Saccharomyces eubayanus</name>
    <dbReference type="NCBI Taxonomy" id="27292"/>
    <lineage>
        <taxon>Eukaryota</taxon>
        <taxon>Fungi</taxon>
        <taxon>Dikarya</taxon>
        <taxon>Ascomycota</taxon>
        <taxon>Saccharomycotina</taxon>
        <taxon>Saccharomycetes</taxon>
        <taxon>Saccharomycetales</taxon>
        <taxon>Saccharomycetaceae</taxon>
        <taxon>Saccharomyces</taxon>
    </lineage>
</organism>
<keyword evidence="3 5" id="KW-1133">Transmembrane helix</keyword>
<feature type="transmembrane region" description="Helical" evidence="5">
    <location>
        <begin position="291"/>
        <end position="309"/>
    </location>
</feature>
<gene>
    <name evidence="7" type="primary">THI74_2</name>
    <name evidence="7" type="ORF">GRS66_006227</name>
</gene>
<feature type="transmembrane region" description="Helical" evidence="5">
    <location>
        <begin position="213"/>
        <end position="235"/>
    </location>
</feature>
<dbReference type="InterPro" id="IPR037185">
    <property type="entry name" value="EmrE-like"/>
</dbReference>
<accession>A0A6C1E482</accession>
<dbReference type="PANTHER" id="PTHR23051">
    <property type="entry name" value="SOLUTE CARRIER FAMILY 35, MEMBER F5"/>
    <property type="match status" value="1"/>
</dbReference>
<feature type="transmembrane region" description="Helical" evidence="5">
    <location>
        <begin position="60"/>
        <end position="78"/>
    </location>
</feature>
<evidence type="ECO:0000259" key="6">
    <source>
        <dbReference type="Pfam" id="PF00892"/>
    </source>
</evidence>
<feature type="domain" description="EamA" evidence="6">
    <location>
        <begin position="129"/>
        <end position="203"/>
    </location>
</feature>
<dbReference type="OrthoDB" id="1436450at2759"/>
<keyword evidence="8" id="KW-1185">Reference proteome</keyword>